<accession>A0A2P2NQW9</accession>
<evidence type="ECO:0000313" key="1">
    <source>
        <dbReference type="EMBL" id="MBX44899.1"/>
    </source>
</evidence>
<dbReference type="EMBL" id="GGEC01064415">
    <property type="protein sequence ID" value="MBX44899.1"/>
    <property type="molecule type" value="Transcribed_RNA"/>
</dbReference>
<dbReference type="AlphaFoldDB" id="A0A2P2NQW9"/>
<sequence>MFWQVSLFHSRLFVIC</sequence>
<proteinExistence type="predicted"/>
<protein>
    <submittedName>
        <fullName evidence="1">Uncharacterized protein</fullName>
    </submittedName>
</protein>
<organism evidence="1">
    <name type="scientific">Rhizophora mucronata</name>
    <name type="common">Asiatic mangrove</name>
    <dbReference type="NCBI Taxonomy" id="61149"/>
    <lineage>
        <taxon>Eukaryota</taxon>
        <taxon>Viridiplantae</taxon>
        <taxon>Streptophyta</taxon>
        <taxon>Embryophyta</taxon>
        <taxon>Tracheophyta</taxon>
        <taxon>Spermatophyta</taxon>
        <taxon>Magnoliopsida</taxon>
        <taxon>eudicotyledons</taxon>
        <taxon>Gunneridae</taxon>
        <taxon>Pentapetalae</taxon>
        <taxon>rosids</taxon>
        <taxon>fabids</taxon>
        <taxon>Malpighiales</taxon>
        <taxon>Rhizophoraceae</taxon>
        <taxon>Rhizophora</taxon>
    </lineage>
</organism>
<name>A0A2P2NQW9_RHIMU</name>
<reference evidence="1" key="1">
    <citation type="submission" date="2018-02" db="EMBL/GenBank/DDBJ databases">
        <title>Rhizophora mucronata_Transcriptome.</title>
        <authorList>
            <person name="Meera S.P."/>
            <person name="Sreeshan A."/>
            <person name="Augustine A."/>
        </authorList>
    </citation>
    <scope>NUCLEOTIDE SEQUENCE</scope>
    <source>
        <tissue evidence="1">Leaf</tissue>
    </source>
</reference>